<evidence type="ECO:0000313" key="1">
    <source>
        <dbReference type="EMBL" id="KAJ9649100.1"/>
    </source>
</evidence>
<dbReference type="EMBL" id="JAPDRP010000002">
    <property type="protein sequence ID" value="KAJ9649100.1"/>
    <property type="molecule type" value="Genomic_DNA"/>
</dbReference>
<evidence type="ECO:0000313" key="2">
    <source>
        <dbReference type="Proteomes" id="UP001172680"/>
    </source>
</evidence>
<comment type="caution">
    <text evidence="1">The sequence shown here is derived from an EMBL/GenBank/DDBJ whole genome shotgun (WGS) entry which is preliminary data.</text>
</comment>
<proteinExistence type="predicted"/>
<organism evidence="1 2">
    <name type="scientific">Coniosporium tulheliwenetii</name>
    <dbReference type="NCBI Taxonomy" id="3383036"/>
    <lineage>
        <taxon>Eukaryota</taxon>
        <taxon>Fungi</taxon>
        <taxon>Dikarya</taxon>
        <taxon>Ascomycota</taxon>
        <taxon>Pezizomycotina</taxon>
        <taxon>Dothideomycetes</taxon>
        <taxon>Dothideomycetes incertae sedis</taxon>
        <taxon>Coniosporium</taxon>
    </lineage>
</organism>
<sequence length="329" mass="35785">MAHKAGLAADVSALKTALDIRREELAIMESKADTLERRILEQIMDHSRAMMMARSAQTRHHRIPVPSAAATAITLALKSRPPVRRNNGAPINPGSRRILSLNQITHNVPTGGAAFVGAPNTGLKRSHSVKTAAFPRKSSWGGRRSSGMGLDKENEVLSEESETEEFVESHRGGDGELDTLSEAGTERRHSYATAATGTESALTYGTGSYLTETPSTDRRTSFGAGESERTYGTGSYLSGTESERRTSYGSTVRSTLGRTVIDEEGEEGEEGDSTEVEQEQEQEDGLVEQEADGPSAEEIREEIAAAKRGWYSMRRRVIAGWGRICRREG</sequence>
<reference evidence="1" key="1">
    <citation type="submission" date="2022-10" db="EMBL/GenBank/DDBJ databases">
        <title>Culturing micro-colonial fungi from biological soil crusts in the Mojave desert and describing Neophaeococcomyces mojavensis, and introducing the new genera and species Taxawa tesnikishii.</title>
        <authorList>
            <person name="Kurbessoian T."/>
            <person name="Stajich J.E."/>
        </authorList>
    </citation>
    <scope>NUCLEOTIDE SEQUENCE</scope>
    <source>
        <strain evidence="1">JES_115</strain>
    </source>
</reference>
<keyword evidence="2" id="KW-1185">Reference proteome</keyword>
<gene>
    <name evidence="1" type="ORF">H2199_001014</name>
</gene>
<accession>A0ACC2ZNE4</accession>
<name>A0ACC2ZNE4_9PEZI</name>
<protein>
    <submittedName>
        <fullName evidence="1">Uncharacterized protein</fullName>
    </submittedName>
</protein>
<dbReference type="Proteomes" id="UP001172680">
    <property type="component" value="Unassembled WGS sequence"/>
</dbReference>